<feature type="signal peptide" evidence="1">
    <location>
        <begin position="1"/>
        <end position="16"/>
    </location>
</feature>
<sequence length="153" mass="16158">MKSIIVALLSSLYSFAQVGIGTTSPLSTLDINGTLSVKHVTLTGAATTTLISDTDGVYISLNPTANDQDFELPDPRPIPGRVYIIRNVHDTNNADITLDPAVITDGVLFFAGDSSTGYAGPVDMDTTVGGNNRTKTLIFISDGSNWTYGILGF</sequence>
<evidence type="ECO:0000256" key="1">
    <source>
        <dbReference type="SAM" id="SignalP"/>
    </source>
</evidence>
<keyword evidence="1" id="KW-0732">Signal</keyword>
<dbReference type="Proteomes" id="UP001202717">
    <property type="component" value="Chromosome"/>
</dbReference>
<organism evidence="2 3">
    <name type="scientific">Psychroserpens ponticola</name>
    <dbReference type="NCBI Taxonomy" id="2932268"/>
    <lineage>
        <taxon>Bacteria</taxon>
        <taxon>Pseudomonadati</taxon>
        <taxon>Bacteroidota</taxon>
        <taxon>Flavobacteriia</taxon>
        <taxon>Flavobacteriales</taxon>
        <taxon>Flavobacteriaceae</taxon>
        <taxon>Psychroserpens</taxon>
    </lineage>
</organism>
<evidence type="ECO:0000313" key="3">
    <source>
        <dbReference type="Proteomes" id="UP001202717"/>
    </source>
</evidence>
<reference evidence="2 3" key="1">
    <citation type="submission" date="2023-01" db="EMBL/GenBank/DDBJ databases">
        <title>Psychroserpens ponticola sp. nov., isolated from seawater.</title>
        <authorList>
            <person name="Kristyanto S."/>
            <person name="Jung J."/>
            <person name="Kim J.M."/>
            <person name="Jeon C.O."/>
        </authorList>
    </citation>
    <scope>NUCLEOTIDE SEQUENCE [LARGE SCALE GENOMIC DNA]</scope>
    <source>
        <strain evidence="2 3">MSW6</strain>
    </source>
</reference>
<dbReference type="EMBL" id="CP116221">
    <property type="protein sequence ID" value="WCO01254.1"/>
    <property type="molecule type" value="Genomic_DNA"/>
</dbReference>
<evidence type="ECO:0000313" key="2">
    <source>
        <dbReference type="EMBL" id="WCO01254.1"/>
    </source>
</evidence>
<name>A0ABY7RVX1_9FLAO</name>
<accession>A0ABY7RVX1</accession>
<proteinExistence type="predicted"/>
<dbReference type="RefSeq" id="WP_249993636.1">
    <property type="nucleotide sequence ID" value="NZ_CP116221.1"/>
</dbReference>
<gene>
    <name evidence="2" type="ORF">MUN68_014440</name>
</gene>
<protein>
    <submittedName>
        <fullName evidence="2">Uncharacterized protein</fullName>
    </submittedName>
</protein>
<feature type="chain" id="PRO_5046722801" evidence="1">
    <location>
        <begin position="17"/>
        <end position="153"/>
    </location>
</feature>
<keyword evidence="3" id="KW-1185">Reference proteome</keyword>